<reference evidence="1" key="2">
    <citation type="journal article" date="2020" name="Nat. Commun.">
        <title>Large-scale genome sequencing of mycorrhizal fungi provides insights into the early evolution of symbiotic traits.</title>
        <authorList>
            <person name="Miyauchi S."/>
            <person name="Kiss E."/>
            <person name="Kuo A."/>
            <person name="Drula E."/>
            <person name="Kohler A."/>
            <person name="Sanchez-Garcia M."/>
            <person name="Morin E."/>
            <person name="Andreopoulos B."/>
            <person name="Barry K.W."/>
            <person name="Bonito G."/>
            <person name="Buee M."/>
            <person name="Carver A."/>
            <person name="Chen C."/>
            <person name="Cichocki N."/>
            <person name="Clum A."/>
            <person name="Culley D."/>
            <person name="Crous P.W."/>
            <person name="Fauchery L."/>
            <person name="Girlanda M."/>
            <person name="Hayes R.D."/>
            <person name="Keri Z."/>
            <person name="LaButti K."/>
            <person name="Lipzen A."/>
            <person name="Lombard V."/>
            <person name="Magnuson J."/>
            <person name="Maillard F."/>
            <person name="Murat C."/>
            <person name="Nolan M."/>
            <person name="Ohm R.A."/>
            <person name="Pangilinan J."/>
            <person name="Pereira M.F."/>
            <person name="Perotto S."/>
            <person name="Peter M."/>
            <person name="Pfister S."/>
            <person name="Riley R."/>
            <person name="Sitrit Y."/>
            <person name="Stielow J.B."/>
            <person name="Szollosi G."/>
            <person name="Zifcakova L."/>
            <person name="Stursova M."/>
            <person name="Spatafora J.W."/>
            <person name="Tedersoo L."/>
            <person name="Vaario L.M."/>
            <person name="Yamada A."/>
            <person name="Yan M."/>
            <person name="Wang P."/>
            <person name="Xu J."/>
            <person name="Bruns T."/>
            <person name="Baldrian P."/>
            <person name="Vilgalys R."/>
            <person name="Dunand C."/>
            <person name="Henrissat B."/>
            <person name="Grigoriev I.V."/>
            <person name="Hibbett D."/>
            <person name="Nagy L.G."/>
            <person name="Martin F.M."/>
        </authorList>
    </citation>
    <scope>NUCLEOTIDE SEQUENCE</scope>
    <source>
        <strain evidence="1">P2</strain>
    </source>
</reference>
<comment type="caution">
    <text evidence="1">The sequence shown here is derived from an EMBL/GenBank/DDBJ whole genome shotgun (WGS) entry which is preliminary data.</text>
</comment>
<keyword evidence="2" id="KW-1185">Reference proteome</keyword>
<evidence type="ECO:0000313" key="1">
    <source>
        <dbReference type="EMBL" id="KAF9648540.1"/>
    </source>
</evidence>
<reference evidence="1" key="1">
    <citation type="submission" date="2019-10" db="EMBL/GenBank/DDBJ databases">
        <authorList>
            <consortium name="DOE Joint Genome Institute"/>
            <person name="Kuo A."/>
            <person name="Miyauchi S."/>
            <person name="Kiss E."/>
            <person name="Drula E."/>
            <person name="Kohler A."/>
            <person name="Sanchez-Garcia M."/>
            <person name="Andreopoulos B."/>
            <person name="Barry K.W."/>
            <person name="Bonito G."/>
            <person name="Buee M."/>
            <person name="Carver A."/>
            <person name="Chen C."/>
            <person name="Cichocki N."/>
            <person name="Clum A."/>
            <person name="Culley D."/>
            <person name="Crous P.W."/>
            <person name="Fauchery L."/>
            <person name="Girlanda M."/>
            <person name="Hayes R."/>
            <person name="Keri Z."/>
            <person name="Labutti K."/>
            <person name="Lipzen A."/>
            <person name="Lombard V."/>
            <person name="Magnuson J."/>
            <person name="Maillard F."/>
            <person name="Morin E."/>
            <person name="Murat C."/>
            <person name="Nolan M."/>
            <person name="Ohm R."/>
            <person name="Pangilinan J."/>
            <person name="Pereira M."/>
            <person name="Perotto S."/>
            <person name="Peter M."/>
            <person name="Riley R."/>
            <person name="Sitrit Y."/>
            <person name="Stielow B."/>
            <person name="Szollosi G."/>
            <person name="Zifcakova L."/>
            <person name="Stursova M."/>
            <person name="Spatafora J.W."/>
            <person name="Tedersoo L."/>
            <person name="Vaario L.-M."/>
            <person name="Yamada A."/>
            <person name="Yan M."/>
            <person name="Wang P."/>
            <person name="Xu J."/>
            <person name="Bruns T."/>
            <person name="Baldrian P."/>
            <person name="Vilgalys R."/>
            <person name="Henrissat B."/>
            <person name="Grigoriev I.V."/>
            <person name="Hibbett D."/>
            <person name="Nagy L.G."/>
            <person name="Martin F.M."/>
        </authorList>
    </citation>
    <scope>NUCLEOTIDE SEQUENCE</scope>
    <source>
        <strain evidence="1">P2</strain>
    </source>
</reference>
<gene>
    <name evidence="1" type="ORF">BDM02DRAFT_3115318</name>
</gene>
<dbReference type="Proteomes" id="UP000886501">
    <property type="component" value="Unassembled WGS sequence"/>
</dbReference>
<accession>A0ACB6ZGI0</accession>
<organism evidence="1 2">
    <name type="scientific">Thelephora ganbajun</name>
    <name type="common">Ganba fungus</name>
    <dbReference type="NCBI Taxonomy" id="370292"/>
    <lineage>
        <taxon>Eukaryota</taxon>
        <taxon>Fungi</taxon>
        <taxon>Dikarya</taxon>
        <taxon>Basidiomycota</taxon>
        <taxon>Agaricomycotina</taxon>
        <taxon>Agaricomycetes</taxon>
        <taxon>Thelephorales</taxon>
        <taxon>Thelephoraceae</taxon>
        <taxon>Thelephora</taxon>
    </lineage>
</organism>
<protein>
    <submittedName>
        <fullName evidence="1">Uncharacterized protein</fullName>
    </submittedName>
</protein>
<dbReference type="EMBL" id="MU118012">
    <property type="protein sequence ID" value="KAF9648540.1"/>
    <property type="molecule type" value="Genomic_DNA"/>
</dbReference>
<evidence type="ECO:0000313" key="2">
    <source>
        <dbReference type="Proteomes" id="UP000886501"/>
    </source>
</evidence>
<proteinExistence type="predicted"/>
<name>A0ACB6ZGI0_THEGA</name>
<sequence>MAPRQGRAVGTVVVYGGPLSSSTTPFFLYTGTLSKTLIVVITISGFIGFTVVLFLILKWLHRLRSAPLPPIQPLAHHVEGKAKYLPQPRFPRKNMGFD</sequence>